<proteinExistence type="predicted"/>
<dbReference type="AlphaFoldDB" id="A0AA38YW08"/>
<evidence type="ECO:0000256" key="2">
    <source>
        <dbReference type="SAM" id="MobiDB-lite"/>
    </source>
</evidence>
<evidence type="ECO:0000313" key="4">
    <source>
        <dbReference type="EMBL" id="KAJ9677645.1"/>
    </source>
</evidence>
<dbReference type="SUPFAM" id="SSF57667">
    <property type="entry name" value="beta-beta-alpha zinc fingers"/>
    <property type="match status" value="1"/>
</dbReference>
<feature type="compositionally biased region" description="Polar residues" evidence="2">
    <location>
        <begin position="174"/>
        <end position="183"/>
    </location>
</feature>
<dbReference type="GO" id="GO:0010090">
    <property type="term" value="P:trichome morphogenesis"/>
    <property type="evidence" value="ECO:0007669"/>
    <property type="project" value="InterPro"/>
</dbReference>
<organism evidence="4 5">
    <name type="scientific">Vitis rotundifolia</name>
    <name type="common">Muscadine grape</name>
    <dbReference type="NCBI Taxonomy" id="103349"/>
    <lineage>
        <taxon>Eukaryota</taxon>
        <taxon>Viridiplantae</taxon>
        <taxon>Streptophyta</taxon>
        <taxon>Embryophyta</taxon>
        <taxon>Tracheophyta</taxon>
        <taxon>Spermatophyta</taxon>
        <taxon>Magnoliopsida</taxon>
        <taxon>eudicotyledons</taxon>
        <taxon>Gunneridae</taxon>
        <taxon>Pentapetalae</taxon>
        <taxon>rosids</taxon>
        <taxon>Vitales</taxon>
        <taxon>Vitaceae</taxon>
        <taxon>Viteae</taxon>
        <taxon>Vitis</taxon>
    </lineage>
</organism>
<evidence type="ECO:0000259" key="3">
    <source>
        <dbReference type="PROSITE" id="PS50157"/>
    </source>
</evidence>
<dbReference type="PANTHER" id="PTHR46353">
    <property type="entry name" value="ZINC FINGER PROTEIN 5"/>
    <property type="match status" value="1"/>
</dbReference>
<accession>A0AA38YW08</accession>
<dbReference type="Proteomes" id="UP001168098">
    <property type="component" value="Unassembled WGS sequence"/>
</dbReference>
<dbReference type="InterPro" id="IPR036236">
    <property type="entry name" value="Znf_C2H2_sf"/>
</dbReference>
<evidence type="ECO:0000313" key="5">
    <source>
        <dbReference type="Proteomes" id="UP001168098"/>
    </source>
</evidence>
<feature type="region of interest" description="Disordered" evidence="2">
    <location>
        <begin position="171"/>
        <end position="196"/>
    </location>
</feature>
<dbReference type="GO" id="GO:0009740">
    <property type="term" value="P:gibberellic acid mediated signaling pathway"/>
    <property type="evidence" value="ECO:0007669"/>
    <property type="project" value="TreeGrafter"/>
</dbReference>
<dbReference type="GO" id="GO:0000976">
    <property type="term" value="F:transcription cis-regulatory region binding"/>
    <property type="evidence" value="ECO:0007669"/>
    <property type="project" value="TreeGrafter"/>
</dbReference>
<comment type="caution">
    <text evidence="4">The sequence shown here is derived from an EMBL/GenBank/DDBJ whole genome shotgun (WGS) entry which is preliminary data.</text>
</comment>
<dbReference type="PROSITE" id="PS00028">
    <property type="entry name" value="ZINC_FINGER_C2H2_1"/>
    <property type="match status" value="1"/>
</dbReference>
<keyword evidence="1" id="KW-0863">Zinc-finger</keyword>
<dbReference type="InterPro" id="IPR013087">
    <property type="entry name" value="Znf_C2H2_type"/>
</dbReference>
<reference evidence="4 5" key="1">
    <citation type="journal article" date="2023" name="BMC Biotechnol.">
        <title>Vitis rotundifolia cv Carlos genome sequencing.</title>
        <authorList>
            <person name="Huff M."/>
            <person name="Hulse-Kemp A."/>
            <person name="Scheffler B."/>
            <person name="Youngblood R."/>
            <person name="Simpson S."/>
            <person name="Babiker E."/>
            <person name="Staton M."/>
        </authorList>
    </citation>
    <scope>NUCLEOTIDE SEQUENCE [LARGE SCALE GENOMIC DNA]</scope>
    <source>
        <tissue evidence="4">Leaf</tissue>
    </source>
</reference>
<dbReference type="GO" id="GO:0009736">
    <property type="term" value="P:cytokinin-activated signaling pathway"/>
    <property type="evidence" value="ECO:0007669"/>
    <property type="project" value="TreeGrafter"/>
</dbReference>
<dbReference type="PANTHER" id="PTHR46353:SF5">
    <property type="entry name" value="ZINC FINGER PROTEIN 5"/>
    <property type="match status" value="1"/>
</dbReference>
<dbReference type="GO" id="GO:0003700">
    <property type="term" value="F:DNA-binding transcription factor activity"/>
    <property type="evidence" value="ECO:0007669"/>
    <property type="project" value="TreeGrafter"/>
</dbReference>
<keyword evidence="1" id="KW-0862">Zinc</keyword>
<name>A0AA38YW08_VITRO</name>
<protein>
    <recommendedName>
        <fullName evidence="3">C2H2-type domain-containing protein</fullName>
    </recommendedName>
</protein>
<keyword evidence="1" id="KW-0479">Metal-binding</keyword>
<dbReference type="GO" id="GO:0008270">
    <property type="term" value="F:zinc ion binding"/>
    <property type="evidence" value="ECO:0007669"/>
    <property type="project" value="UniProtKB-KW"/>
</dbReference>
<dbReference type="GO" id="GO:0005634">
    <property type="term" value="C:nucleus"/>
    <property type="evidence" value="ECO:0007669"/>
    <property type="project" value="TreeGrafter"/>
</dbReference>
<keyword evidence="5" id="KW-1185">Reference proteome</keyword>
<dbReference type="InterPro" id="IPR044299">
    <property type="entry name" value="GIS3/ZFP5/ZFP6"/>
</dbReference>
<evidence type="ECO:0000256" key="1">
    <source>
        <dbReference type="PROSITE-ProRule" id="PRU00042"/>
    </source>
</evidence>
<gene>
    <name evidence="4" type="ORF">PVL29_022563</name>
</gene>
<feature type="region of interest" description="Disordered" evidence="2">
    <location>
        <begin position="1"/>
        <end position="29"/>
    </location>
</feature>
<dbReference type="EMBL" id="JARBHA010000017">
    <property type="protein sequence ID" value="KAJ9677645.1"/>
    <property type="molecule type" value="Genomic_DNA"/>
</dbReference>
<dbReference type="PROSITE" id="PS50157">
    <property type="entry name" value="ZINC_FINGER_C2H2_2"/>
    <property type="match status" value="1"/>
</dbReference>
<dbReference type="Gene3D" id="3.30.160.60">
    <property type="entry name" value="Classic Zinc Finger"/>
    <property type="match status" value="1"/>
</dbReference>
<feature type="domain" description="C2H2-type" evidence="3">
    <location>
        <begin position="86"/>
        <end position="113"/>
    </location>
</feature>
<feature type="compositionally biased region" description="Polar residues" evidence="2">
    <location>
        <begin position="1"/>
        <end position="16"/>
    </location>
</feature>
<sequence length="196" mass="22087">MENHVSQQNLAATNNPFLPGGVGDGSFGSKIHGENKKLRLFGFEVDLYPKDAELQGGSELDETANSPDVALSKMEKNVEKPEHKKYECQFCLKKFANSQALGGHQNAHKKERLEKKRLQLQGRKGSLNFYFQPLQSDVGFIYHESPWFYDSVSSSIPEFMLYKEPHISFDEPQASGSTLSQPIPTRHPFAKPETEV</sequence>